<reference evidence="2" key="1">
    <citation type="journal article" date="2018" name="BMC Genomics">
        <title>Genomic insights into host adaptation between the wheat stripe rust pathogen (Puccinia striiformis f. sp. tritici) and the barley stripe rust pathogen (Puccinia striiformis f. sp. hordei).</title>
        <authorList>
            <person name="Xia C."/>
            <person name="Wang M."/>
            <person name="Yin C."/>
            <person name="Cornejo O.E."/>
            <person name="Hulbert S.H."/>
            <person name="Chen X."/>
        </authorList>
    </citation>
    <scope>NUCLEOTIDE SEQUENCE [LARGE SCALE GENOMIC DNA]</scope>
    <source>
        <strain evidence="2">93-210</strain>
    </source>
</reference>
<dbReference type="Proteomes" id="UP001060170">
    <property type="component" value="Chromosome 2"/>
</dbReference>
<protein>
    <submittedName>
        <fullName evidence="1">Uncharacterized protein</fullName>
    </submittedName>
</protein>
<evidence type="ECO:0000313" key="1">
    <source>
        <dbReference type="EMBL" id="KAI7961676.1"/>
    </source>
</evidence>
<evidence type="ECO:0000313" key="2">
    <source>
        <dbReference type="Proteomes" id="UP001060170"/>
    </source>
</evidence>
<accession>A0ACC0EVZ8</accession>
<name>A0ACC0EVZ8_9BASI</name>
<dbReference type="EMBL" id="CM045866">
    <property type="protein sequence ID" value="KAI7961676.1"/>
    <property type="molecule type" value="Genomic_DNA"/>
</dbReference>
<reference evidence="1 2" key="3">
    <citation type="journal article" date="2022" name="Microbiol. Spectr.">
        <title>Folding features and dynamics of 3D genome architecture in plant fungal pathogens.</title>
        <authorList>
            <person name="Xia C."/>
        </authorList>
    </citation>
    <scope>NUCLEOTIDE SEQUENCE [LARGE SCALE GENOMIC DNA]</scope>
    <source>
        <strain evidence="1 2">93-210</strain>
    </source>
</reference>
<comment type="caution">
    <text evidence="1">The sequence shown here is derived from an EMBL/GenBank/DDBJ whole genome shotgun (WGS) entry which is preliminary data.</text>
</comment>
<organism evidence="1 2">
    <name type="scientific">Puccinia striiformis f. sp. tritici</name>
    <dbReference type="NCBI Taxonomy" id="168172"/>
    <lineage>
        <taxon>Eukaryota</taxon>
        <taxon>Fungi</taxon>
        <taxon>Dikarya</taxon>
        <taxon>Basidiomycota</taxon>
        <taxon>Pucciniomycotina</taxon>
        <taxon>Pucciniomycetes</taxon>
        <taxon>Pucciniales</taxon>
        <taxon>Pucciniaceae</taxon>
        <taxon>Puccinia</taxon>
    </lineage>
</organism>
<proteinExistence type="predicted"/>
<keyword evidence="2" id="KW-1185">Reference proteome</keyword>
<gene>
    <name evidence="1" type="ORF">MJO28_002165</name>
</gene>
<reference evidence="2" key="2">
    <citation type="journal article" date="2018" name="Mol. Plant Microbe Interact.">
        <title>Genome sequence resources for the wheat stripe rust pathogen (Puccinia striiformis f. sp. tritici) and the barley stripe rust pathogen (Puccinia striiformis f. sp. hordei).</title>
        <authorList>
            <person name="Xia C."/>
            <person name="Wang M."/>
            <person name="Yin C."/>
            <person name="Cornejo O.E."/>
            <person name="Hulbert S.H."/>
            <person name="Chen X."/>
        </authorList>
    </citation>
    <scope>NUCLEOTIDE SEQUENCE [LARGE SCALE GENOMIC DNA]</scope>
    <source>
        <strain evidence="2">93-210</strain>
    </source>
</reference>
<sequence length="148" mass="16714">MSVIRGLGRIPGQLQQQHIRTLEASFIAASSRFGSYNFREYFSRKVRHKFDVQLPALIGTSQIDDQSLSRINPDINENLQKWWSDSIDELAVLERASIMNRLFEAPKLVVEGAANIRSSSVSDQDESDRLKNSGTLPDHHSSDSKTKI</sequence>